<dbReference type="InterPro" id="IPR050723">
    <property type="entry name" value="CFA/CMAS"/>
</dbReference>
<evidence type="ECO:0000313" key="8">
    <source>
        <dbReference type="Proteomes" id="UP000320496"/>
    </source>
</evidence>
<dbReference type="Gene3D" id="3.40.50.150">
    <property type="entry name" value="Vaccinia Virus protein VP39"/>
    <property type="match status" value="1"/>
</dbReference>
<keyword evidence="3 7" id="KW-0808">Transferase</keyword>
<dbReference type="RefSeq" id="WP_145369600.1">
    <property type="nucleotide sequence ID" value="NZ_CP036275.1"/>
</dbReference>
<dbReference type="Pfam" id="PF02353">
    <property type="entry name" value="CMAS"/>
    <property type="match status" value="1"/>
</dbReference>
<dbReference type="PANTHER" id="PTHR43667">
    <property type="entry name" value="CYCLOPROPANE-FATTY-ACYL-PHOSPHOLIPID SYNTHASE"/>
    <property type="match status" value="1"/>
</dbReference>
<dbReference type="InterPro" id="IPR003333">
    <property type="entry name" value="CMAS"/>
</dbReference>
<dbReference type="EMBL" id="CP036275">
    <property type="protein sequence ID" value="QDU38305.1"/>
    <property type="molecule type" value="Genomic_DNA"/>
</dbReference>
<evidence type="ECO:0000256" key="4">
    <source>
        <dbReference type="ARBA" id="ARBA00022691"/>
    </source>
</evidence>
<gene>
    <name evidence="7" type="primary">cfa_3</name>
    <name evidence="7" type="ORF">Mal4_26320</name>
</gene>
<proteinExistence type="inferred from homology"/>
<keyword evidence="4" id="KW-0949">S-adenosyl-L-methionine</keyword>
<dbReference type="GO" id="GO:0008825">
    <property type="term" value="F:cyclopropane-fatty-acyl-phospholipid synthase activity"/>
    <property type="evidence" value="ECO:0007669"/>
    <property type="project" value="UniProtKB-EC"/>
</dbReference>
<dbReference type="OrthoDB" id="9782855at2"/>
<comment type="similarity">
    <text evidence="1">Belongs to the CFA/CMAS family.</text>
</comment>
<feature type="region of interest" description="Disordered" evidence="6">
    <location>
        <begin position="1"/>
        <end position="43"/>
    </location>
</feature>
<evidence type="ECO:0000256" key="1">
    <source>
        <dbReference type="ARBA" id="ARBA00010815"/>
    </source>
</evidence>
<dbReference type="PANTHER" id="PTHR43667:SF1">
    <property type="entry name" value="CYCLOPROPANE-FATTY-ACYL-PHOSPHOLIPID SYNTHASE"/>
    <property type="match status" value="1"/>
</dbReference>
<dbReference type="KEGG" id="mri:Mal4_26320"/>
<protein>
    <submittedName>
        <fullName evidence="7">Cyclopropane-fatty-acyl-phospholipid synthase</fullName>
        <ecNumber evidence="7">2.1.1.79</ecNumber>
    </submittedName>
</protein>
<dbReference type="EC" id="2.1.1.79" evidence="7"/>
<keyword evidence="2 7" id="KW-0489">Methyltransferase</keyword>
<evidence type="ECO:0000256" key="2">
    <source>
        <dbReference type="ARBA" id="ARBA00022603"/>
    </source>
</evidence>
<keyword evidence="8" id="KW-1185">Reference proteome</keyword>
<dbReference type="GO" id="GO:0008610">
    <property type="term" value="P:lipid biosynthetic process"/>
    <property type="evidence" value="ECO:0007669"/>
    <property type="project" value="InterPro"/>
</dbReference>
<evidence type="ECO:0000256" key="6">
    <source>
        <dbReference type="SAM" id="MobiDB-lite"/>
    </source>
</evidence>
<sequence length="453" mass="51872">MNAKQSVPSGPHQRNWGAATPPANRIGPSLEPDRNGGDGPAGTFDVAIARRVLRQIGSPPLELILPGGQSVTANGTPPQCRIVIRDRGIYWRLLLDPLYHFAEGYASGRIDVEGDLLTPLRVVNEYMSIPSADRPRWFRGRPRSRRNANTLSGSRENIHRHYDLGNAFYRLWLDERMLYTCAYYREPSMTLEQAQVAKMDHVCRKLQLQPGEQVIEAGCGWGGLALHMARQYGVHVRAYNISAEQVRYARELARQEGLDDRVEFVEDDWRNITGTCDAFVSVGMLEHVGIENYPALGETIHRVLAPNGRGLIHTIGRNYPLQLDRWIERKIFPGAAPPTLSEMMGIFEGQDFSVLDVENLRLHYAVTLMDWFNRYEQNVDAVREMFDENFVRTWRLYLASSIAAFEYGWLQLFQVVFAPGASNNNPWTRDYQYRDDDVPRGAVWERLRHERTR</sequence>
<dbReference type="CDD" id="cd02440">
    <property type="entry name" value="AdoMet_MTases"/>
    <property type="match status" value="1"/>
</dbReference>
<dbReference type="SUPFAM" id="SSF53335">
    <property type="entry name" value="S-adenosyl-L-methionine-dependent methyltransferases"/>
    <property type="match status" value="1"/>
</dbReference>
<organism evidence="7 8">
    <name type="scientific">Maioricimonas rarisocia</name>
    <dbReference type="NCBI Taxonomy" id="2528026"/>
    <lineage>
        <taxon>Bacteria</taxon>
        <taxon>Pseudomonadati</taxon>
        <taxon>Planctomycetota</taxon>
        <taxon>Planctomycetia</taxon>
        <taxon>Planctomycetales</taxon>
        <taxon>Planctomycetaceae</taxon>
        <taxon>Maioricimonas</taxon>
    </lineage>
</organism>
<reference evidence="7 8" key="1">
    <citation type="submission" date="2019-02" db="EMBL/GenBank/DDBJ databases">
        <title>Deep-cultivation of Planctomycetes and their phenomic and genomic characterization uncovers novel biology.</title>
        <authorList>
            <person name="Wiegand S."/>
            <person name="Jogler M."/>
            <person name="Boedeker C."/>
            <person name="Pinto D."/>
            <person name="Vollmers J."/>
            <person name="Rivas-Marin E."/>
            <person name="Kohn T."/>
            <person name="Peeters S.H."/>
            <person name="Heuer A."/>
            <person name="Rast P."/>
            <person name="Oberbeckmann S."/>
            <person name="Bunk B."/>
            <person name="Jeske O."/>
            <person name="Meyerdierks A."/>
            <person name="Storesund J.E."/>
            <person name="Kallscheuer N."/>
            <person name="Luecker S."/>
            <person name="Lage O.M."/>
            <person name="Pohl T."/>
            <person name="Merkel B.J."/>
            <person name="Hornburger P."/>
            <person name="Mueller R.-W."/>
            <person name="Bruemmer F."/>
            <person name="Labrenz M."/>
            <person name="Spormann A.M."/>
            <person name="Op den Camp H."/>
            <person name="Overmann J."/>
            <person name="Amann R."/>
            <person name="Jetten M.S.M."/>
            <person name="Mascher T."/>
            <person name="Medema M.H."/>
            <person name="Devos D.P."/>
            <person name="Kaster A.-K."/>
            <person name="Ovreas L."/>
            <person name="Rohde M."/>
            <person name="Galperin M.Y."/>
            <person name="Jogler C."/>
        </authorList>
    </citation>
    <scope>NUCLEOTIDE SEQUENCE [LARGE SCALE GENOMIC DNA]</scope>
    <source>
        <strain evidence="7 8">Mal4</strain>
    </source>
</reference>
<dbReference type="InterPro" id="IPR029063">
    <property type="entry name" value="SAM-dependent_MTases_sf"/>
</dbReference>
<name>A0A517Z742_9PLAN</name>
<dbReference type="PIRSF" id="PIRSF003085">
    <property type="entry name" value="CMAS"/>
    <property type="match status" value="1"/>
</dbReference>
<evidence type="ECO:0000256" key="3">
    <source>
        <dbReference type="ARBA" id="ARBA00022679"/>
    </source>
</evidence>
<dbReference type="AlphaFoldDB" id="A0A517Z742"/>
<keyword evidence="5" id="KW-0443">Lipid metabolism</keyword>
<dbReference type="Proteomes" id="UP000320496">
    <property type="component" value="Chromosome"/>
</dbReference>
<dbReference type="GO" id="GO:0032259">
    <property type="term" value="P:methylation"/>
    <property type="evidence" value="ECO:0007669"/>
    <property type="project" value="UniProtKB-KW"/>
</dbReference>
<accession>A0A517Z742</accession>
<evidence type="ECO:0000256" key="5">
    <source>
        <dbReference type="ARBA" id="ARBA00023098"/>
    </source>
</evidence>
<evidence type="ECO:0000313" key="7">
    <source>
        <dbReference type="EMBL" id="QDU38305.1"/>
    </source>
</evidence>